<dbReference type="PRINTS" id="PR00014">
    <property type="entry name" value="FNTYPEIII"/>
</dbReference>
<dbReference type="Proteomes" id="UP001163046">
    <property type="component" value="Unassembled WGS sequence"/>
</dbReference>
<dbReference type="InterPro" id="IPR050964">
    <property type="entry name" value="Striated_Muscle_Regulatory"/>
</dbReference>
<accession>A0A9W9YG96</accession>
<dbReference type="InterPro" id="IPR036179">
    <property type="entry name" value="Ig-like_dom_sf"/>
</dbReference>
<dbReference type="InterPro" id="IPR036116">
    <property type="entry name" value="FN3_sf"/>
</dbReference>
<dbReference type="InterPro" id="IPR003598">
    <property type="entry name" value="Ig_sub2"/>
</dbReference>
<dbReference type="OrthoDB" id="6020745at2759"/>
<dbReference type="InterPro" id="IPR003599">
    <property type="entry name" value="Ig_sub"/>
</dbReference>
<dbReference type="SUPFAM" id="SSF48726">
    <property type="entry name" value="Immunoglobulin"/>
    <property type="match status" value="2"/>
</dbReference>
<dbReference type="InterPro" id="IPR013098">
    <property type="entry name" value="Ig_I-set"/>
</dbReference>
<comment type="caution">
    <text evidence="4">The sequence shown here is derived from an EMBL/GenBank/DDBJ whole genome shotgun (WGS) entry which is preliminary data.</text>
</comment>
<protein>
    <submittedName>
        <fullName evidence="4">Protein sidekick-2</fullName>
    </submittedName>
</protein>
<gene>
    <name evidence="4" type="primary">SDK2_2</name>
    <name evidence="4" type="ORF">OS493_002991</name>
</gene>
<feature type="domain" description="Ig-like" evidence="2">
    <location>
        <begin position="104"/>
        <end position="192"/>
    </location>
</feature>
<dbReference type="Pfam" id="PF07679">
    <property type="entry name" value="I-set"/>
    <property type="match status" value="2"/>
</dbReference>
<evidence type="ECO:0000313" key="4">
    <source>
        <dbReference type="EMBL" id="KAJ7340259.1"/>
    </source>
</evidence>
<proteinExistence type="predicted"/>
<dbReference type="Gene3D" id="2.60.40.10">
    <property type="entry name" value="Immunoglobulins"/>
    <property type="match status" value="3"/>
</dbReference>
<dbReference type="SUPFAM" id="SSF49265">
    <property type="entry name" value="Fibronectin type III"/>
    <property type="match status" value="1"/>
</dbReference>
<dbReference type="InterPro" id="IPR013783">
    <property type="entry name" value="Ig-like_fold"/>
</dbReference>
<dbReference type="PANTHER" id="PTHR13817:SF73">
    <property type="entry name" value="FIBRONECTIN TYPE-III DOMAIN-CONTAINING PROTEIN"/>
    <property type="match status" value="1"/>
</dbReference>
<organism evidence="4 5">
    <name type="scientific">Desmophyllum pertusum</name>
    <dbReference type="NCBI Taxonomy" id="174260"/>
    <lineage>
        <taxon>Eukaryota</taxon>
        <taxon>Metazoa</taxon>
        <taxon>Cnidaria</taxon>
        <taxon>Anthozoa</taxon>
        <taxon>Hexacorallia</taxon>
        <taxon>Scleractinia</taxon>
        <taxon>Caryophylliina</taxon>
        <taxon>Caryophylliidae</taxon>
        <taxon>Desmophyllum</taxon>
    </lineage>
</organism>
<name>A0A9W9YG96_9CNID</name>
<evidence type="ECO:0000256" key="1">
    <source>
        <dbReference type="ARBA" id="ARBA00022737"/>
    </source>
</evidence>
<dbReference type="SMART" id="SM00408">
    <property type="entry name" value="IGc2"/>
    <property type="match status" value="2"/>
</dbReference>
<dbReference type="EMBL" id="MU827778">
    <property type="protein sequence ID" value="KAJ7340259.1"/>
    <property type="molecule type" value="Genomic_DNA"/>
</dbReference>
<keyword evidence="5" id="KW-1185">Reference proteome</keyword>
<dbReference type="Pfam" id="PF00041">
    <property type="entry name" value="fn3"/>
    <property type="match status" value="1"/>
</dbReference>
<dbReference type="SMART" id="SM00409">
    <property type="entry name" value="IG"/>
    <property type="match status" value="2"/>
</dbReference>
<evidence type="ECO:0000259" key="3">
    <source>
        <dbReference type="PROSITE" id="PS50853"/>
    </source>
</evidence>
<dbReference type="PROSITE" id="PS50853">
    <property type="entry name" value="FN3"/>
    <property type="match status" value="1"/>
</dbReference>
<keyword evidence="1" id="KW-0677">Repeat</keyword>
<dbReference type="AlphaFoldDB" id="A0A9W9YG96"/>
<dbReference type="SMART" id="SM00060">
    <property type="entry name" value="FN3"/>
    <property type="match status" value="1"/>
</dbReference>
<dbReference type="InterPro" id="IPR007110">
    <property type="entry name" value="Ig-like_dom"/>
</dbReference>
<dbReference type="PROSITE" id="PS50835">
    <property type="entry name" value="IG_LIKE"/>
    <property type="match status" value="2"/>
</dbReference>
<dbReference type="FunFam" id="2.60.40.10:FF:000612">
    <property type="entry name" value="palladin isoform X1"/>
    <property type="match status" value="1"/>
</dbReference>
<sequence>MSKALLSVKPLPVWIDIPPKNTDAVVNETVELECKGRGDPTPSITWQKNDLNIDFSQNPRYYQKNTGSLQISTSQKSDSGKYTCVATNSAGSKRANATLRVLIKTVITTPLPSQIQAIKGIDKLLPCAVTKDPNIAVKWHWTKDGSAVDVSRMKLQNDGTLRIITVQENDAGTYTCRVQSVAGNATTTGTLSVQETPLAPSTPVVSDIQTASIRLSWYPPGYDGNSPIISYNVYAKKGSNSWVLHSDNINPSDRMSILVRNLAPHTQYQFHVRAVNRVGVGAPSGASGVIRTLIAAPSEAPQNVNGVPTSADSILVQWQIPLQKPTMVLCGVSK</sequence>
<feature type="domain" description="Ig-like" evidence="2">
    <location>
        <begin position="12"/>
        <end position="100"/>
    </location>
</feature>
<evidence type="ECO:0000313" key="5">
    <source>
        <dbReference type="Proteomes" id="UP001163046"/>
    </source>
</evidence>
<reference evidence="4" key="1">
    <citation type="submission" date="2023-01" db="EMBL/GenBank/DDBJ databases">
        <title>Genome assembly of the deep-sea coral Lophelia pertusa.</title>
        <authorList>
            <person name="Herrera S."/>
            <person name="Cordes E."/>
        </authorList>
    </citation>
    <scope>NUCLEOTIDE SEQUENCE</scope>
    <source>
        <strain evidence="4">USNM1676648</strain>
        <tissue evidence="4">Polyp</tissue>
    </source>
</reference>
<evidence type="ECO:0000259" key="2">
    <source>
        <dbReference type="PROSITE" id="PS50835"/>
    </source>
</evidence>
<dbReference type="PANTHER" id="PTHR13817">
    <property type="entry name" value="TITIN"/>
    <property type="match status" value="1"/>
</dbReference>
<feature type="domain" description="Fibronectin type-III" evidence="3">
    <location>
        <begin position="199"/>
        <end position="295"/>
    </location>
</feature>
<dbReference type="CDD" id="cd00063">
    <property type="entry name" value="FN3"/>
    <property type="match status" value="1"/>
</dbReference>
<dbReference type="InterPro" id="IPR003961">
    <property type="entry name" value="FN3_dom"/>
</dbReference>